<gene>
    <name evidence="2" type="ORF">DES52_11757</name>
</gene>
<proteinExistence type="predicted"/>
<dbReference type="Gene3D" id="1.10.10.10">
    <property type="entry name" value="Winged helix-like DNA-binding domain superfamily/Winged helix DNA-binding domain"/>
    <property type="match status" value="1"/>
</dbReference>
<dbReference type="Gene3D" id="1.25.40.10">
    <property type="entry name" value="Tetratricopeptide repeat domain"/>
    <property type="match status" value="1"/>
</dbReference>
<dbReference type="InterPro" id="IPR011990">
    <property type="entry name" value="TPR-like_helical_dom_sf"/>
</dbReference>
<dbReference type="InterPro" id="IPR005158">
    <property type="entry name" value="BTAD"/>
</dbReference>
<dbReference type="SUPFAM" id="SSF48452">
    <property type="entry name" value="TPR-like"/>
    <property type="match status" value="1"/>
</dbReference>
<dbReference type="OrthoDB" id="74119at2"/>
<comment type="caution">
    <text evidence="2">The sequence shown here is derived from an EMBL/GenBank/DDBJ whole genome shotgun (WGS) entry which is preliminary data.</text>
</comment>
<dbReference type="Proteomes" id="UP000248326">
    <property type="component" value="Unassembled WGS sequence"/>
</dbReference>
<dbReference type="SUPFAM" id="SSF52540">
    <property type="entry name" value="P-loop containing nucleoside triphosphate hydrolases"/>
    <property type="match status" value="1"/>
</dbReference>
<dbReference type="EMBL" id="QJSX01000017">
    <property type="protein sequence ID" value="PYE50539.1"/>
    <property type="molecule type" value="Genomic_DNA"/>
</dbReference>
<dbReference type="InterPro" id="IPR041664">
    <property type="entry name" value="AAA_16"/>
</dbReference>
<evidence type="ECO:0000259" key="1">
    <source>
        <dbReference type="SMART" id="SM01043"/>
    </source>
</evidence>
<dbReference type="PANTHER" id="PTHR35807">
    <property type="entry name" value="TRANSCRIPTIONAL REGULATOR REDD-RELATED"/>
    <property type="match status" value="1"/>
</dbReference>
<evidence type="ECO:0000313" key="2">
    <source>
        <dbReference type="EMBL" id="PYE50539.1"/>
    </source>
</evidence>
<keyword evidence="3" id="KW-1185">Reference proteome</keyword>
<organism evidence="2 3">
    <name type="scientific">Deinococcus yavapaiensis KR-236</name>
    <dbReference type="NCBI Taxonomy" id="694435"/>
    <lineage>
        <taxon>Bacteria</taxon>
        <taxon>Thermotogati</taxon>
        <taxon>Deinococcota</taxon>
        <taxon>Deinococci</taxon>
        <taxon>Deinococcales</taxon>
        <taxon>Deinococcaceae</taxon>
        <taxon>Deinococcus</taxon>
    </lineage>
</organism>
<dbReference type="InterPro" id="IPR027417">
    <property type="entry name" value="P-loop_NTPase"/>
</dbReference>
<dbReference type="InterPro" id="IPR036388">
    <property type="entry name" value="WH-like_DNA-bd_sf"/>
</dbReference>
<dbReference type="Pfam" id="PF13191">
    <property type="entry name" value="AAA_16"/>
    <property type="match status" value="1"/>
</dbReference>
<dbReference type="SMART" id="SM01043">
    <property type="entry name" value="BTAD"/>
    <property type="match status" value="1"/>
</dbReference>
<sequence length="700" mass="77386">MFSIHMSQNAWHVQLLGPVHLRGPDGLEQRPERKLAACLAYLALEGATPRGKLVGLLWPDSPEHTARNNLSQMLRKLRLFANADLVTGGDLLTLSPDVQVDAARLRDHFAQGRADEILTQNAELLAGLRYDDCPDLDDWVTAERERHTEWRGLAVRAEIARLEGAGEYAAALVQARTLLDLDAVSEEAWRHVIRLHYLLGDRPAALRAYQKCKEVLWREFQTEPLAETVQLAREIERGTVPAPAPVKTSALPLAVLRPPHLIGREEEWARLDEAWERGQMIYVEGDPGVGKTRLVTDFAASKGVFIEFRGRPGDVHQPFTSSARNYRALAERAPNLDLEPWVWREVGRVLPEYAPPGEIVEPLSSGADLLRYRQAMLVFSRQAYRGIRTVIADDIQFYDHPSTRDGLYFFANMFAGPHDPENPAPRVIGTYRSGELMPEVMRDVEELVRQGVAVHIRLRPLGEDLLGALMDDLGVPTDPTLRQRLARYSGGSPLFLLEIVKHLIESGTFASGAASAVSLPITARVGEVISRRLARLSAPALQAARAASVLQSDFDVELVAEVLGAPLLDTAAAWEELEAAGIVRGHGFWHDLVYETVSRGIPASVRALLHRAAARTLERLDGHSARVARHWQEGGKLDLAGPAFLRAAREAEDRYQLAETAQFYASAASAFEALGRSDEATAARLAAERVQSQLLSVSVQ</sequence>
<dbReference type="Gene3D" id="3.40.50.300">
    <property type="entry name" value="P-loop containing nucleotide triphosphate hydrolases"/>
    <property type="match status" value="1"/>
</dbReference>
<feature type="domain" description="Bacterial transcriptional activator" evidence="1">
    <location>
        <begin position="100"/>
        <end position="236"/>
    </location>
</feature>
<dbReference type="Pfam" id="PF03704">
    <property type="entry name" value="BTAD"/>
    <property type="match status" value="1"/>
</dbReference>
<evidence type="ECO:0000313" key="3">
    <source>
        <dbReference type="Proteomes" id="UP000248326"/>
    </source>
</evidence>
<name>A0A318S3E7_9DEIO</name>
<dbReference type="AlphaFoldDB" id="A0A318S3E7"/>
<dbReference type="InterPro" id="IPR051677">
    <property type="entry name" value="AfsR-DnrI-RedD_regulator"/>
</dbReference>
<accession>A0A318S3E7</accession>
<reference evidence="2 3" key="1">
    <citation type="submission" date="2018-06" db="EMBL/GenBank/DDBJ databases">
        <title>Genomic Encyclopedia of Type Strains, Phase IV (KMG-IV): sequencing the most valuable type-strain genomes for metagenomic binning, comparative biology and taxonomic classification.</title>
        <authorList>
            <person name="Goeker M."/>
        </authorList>
    </citation>
    <scope>NUCLEOTIDE SEQUENCE [LARGE SCALE GENOMIC DNA]</scope>
    <source>
        <strain evidence="2 3">DSM 18048</strain>
    </source>
</reference>
<protein>
    <submittedName>
        <fullName evidence="2">AAA ATPase-like protein</fullName>
    </submittedName>
</protein>